<accession>A0A232EL83</accession>
<keyword evidence="7" id="KW-1185">Reference proteome</keyword>
<feature type="transmembrane region" description="Helical" evidence="5">
    <location>
        <begin position="109"/>
        <end position="130"/>
    </location>
</feature>
<feature type="transmembrane region" description="Helical" evidence="5">
    <location>
        <begin position="326"/>
        <end position="348"/>
    </location>
</feature>
<keyword evidence="4 5" id="KW-0472">Membrane</keyword>
<dbReference type="Pfam" id="PF00083">
    <property type="entry name" value="Sugar_tr"/>
    <property type="match status" value="1"/>
</dbReference>
<dbReference type="InterPro" id="IPR005829">
    <property type="entry name" value="Sugar_transporter_CS"/>
</dbReference>
<dbReference type="InterPro" id="IPR036259">
    <property type="entry name" value="MFS_trans_sf"/>
</dbReference>
<feature type="transmembrane region" description="Helical" evidence="5">
    <location>
        <begin position="12"/>
        <end position="33"/>
    </location>
</feature>
<dbReference type="EMBL" id="NNAY01003612">
    <property type="protein sequence ID" value="OXU19110.1"/>
    <property type="molecule type" value="Genomic_DNA"/>
</dbReference>
<keyword evidence="3 5" id="KW-1133">Transmembrane helix</keyword>
<proteinExistence type="predicted"/>
<dbReference type="InterPro" id="IPR050549">
    <property type="entry name" value="MFS_Trehalose_Transporter"/>
</dbReference>
<evidence type="ECO:0000256" key="5">
    <source>
        <dbReference type="SAM" id="Phobius"/>
    </source>
</evidence>
<gene>
    <name evidence="6" type="ORF">TSAR_004070</name>
</gene>
<dbReference type="InterPro" id="IPR005828">
    <property type="entry name" value="MFS_sugar_transport-like"/>
</dbReference>
<feature type="transmembrane region" description="Helical" evidence="5">
    <location>
        <begin position="83"/>
        <end position="102"/>
    </location>
</feature>
<dbReference type="Proteomes" id="UP000215335">
    <property type="component" value="Unassembled WGS sequence"/>
</dbReference>
<evidence type="ECO:0000256" key="2">
    <source>
        <dbReference type="ARBA" id="ARBA00022692"/>
    </source>
</evidence>
<comment type="caution">
    <text evidence="6">The sequence shown here is derived from an EMBL/GenBank/DDBJ whole genome shotgun (WGS) entry which is preliminary data.</text>
</comment>
<feature type="transmembrane region" description="Helical" evidence="5">
    <location>
        <begin position="150"/>
        <end position="173"/>
    </location>
</feature>
<dbReference type="STRING" id="543379.A0A232EL83"/>
<comment type="subcellular location">
    <subcellularLocation>
        <location evidence="1">Membrane</location>
        <topology evidence="1">Multi-pass membrane protein</topology>
    </subcellularLocation>
</comment>
<sequence>MVQVRSSIIFPQWYAGIGLMMLVLQLGIMSDWSTPTLAILLGPDSPIPMSLEEASWVASLLNFCRFLGAIVGCVSVIHLGTKHSIFVTLISIAVGWLGIAMADRLEHIYAARLFSGIGTGISFCAFPLFLGEVAEPHTRGVLLSLATLGAPVGMIVTCVISSYLSIVVIRVTASPGQGRRPQSREKIGNLFRSGKGVDAEMQAIEKFVTLSFRRQAQGVQETAYQKGDLPGRHPLQLHADLRTQQHAYVLGDYLDQRKVHSVQAIASGHLLDRAEHHLEHRLYFPDRQMWSQIFAVTREPRYQRVYARFDDSFSPAGRRCGCDRSAVYSIFLYTIAYCIGLMPVPSTILSELFPAANVKGIAASIASLTGAGMAFLATKTYQPMVYLRVSGLRDTLGSLGTVRPAIYDGNQGQEFAGDSEQTHEEVER</sequence>
<dbReference type="AlphaFoldDB" id="A0A232EL83"/>
<organism evidence="6 7">
    <name type="scientific">Trichomalopsis sarcophagae</name>
    <dbReference type="NCBI Taxonomy" id="543379"/>
    <lineage>
        <taxon>Eukaryota</taxon>
        <taxon>Metazoa</taxon>
        <taxon>Ecdysozoa</taxon>
        <taxon>Arthropoda</taxon>
        <taxon>Hexapoda</taxon>
        <taxon>Insecta</taxon>
        <taxon>Pterygota</taxon>
        <taxon>Neoptera</taxon>
        <taxon>Endopterygota</taxon>
        <taxon>Hymenoptera</taxon>
        <taxon>Apocrita</taxon>
        <taxon>Proctotrupomorpha</taxon>
        <taxon>Chalcidoidea</taxon>
        <taxon>Pteromalidae</taxon>
        <taxon>Pteromalinae</taxon>
        <taxon>Trichomalopsis</taxon>
    </lineage>
</organism>
<protein>
    <recommendedName>
        <fullName evidence="8">Major facilitator superfamily (MFS) profile domain-containing protein</fullName>
    </recommendedName>
</protein>
<dbReference type="PANTHER" id="PTHR48021:SF1">
    <property type="entry name" value="GH07001P-RELATED"/>
    <property type="match status" value="1"/>
</dbReference>
<evidence type="ECO:0000313" key="7">
    <source>
        <dbReference type="Proteomes" id="UP000215335"/>
    </source>
</evidence>
<feature type="transmembrane region" description="Helical" evidence="5">
    <location>
        <begin position="360"/>
        <end position="378"/>
    </location>
</feature>
<reference evidence="6 7" key="1">
    <citation type="journal article" date="2017" name="Curr. Biol.">
        <title>The Evolution of Venom by Co-option of Single-Copy Genes.</title>
        <authorList>
            <person name="Martinson E.O."/>
            <person name="Mrinalini"/>
            <person name="Kelkar Y.D."/>
            <person name="Chang C.H."/>
            <person name="Werren J.H."/>
        </authorList>
    </citation>
    <scope>NUCLEOTIDE SEQUENCE [LARGE SCALE GENOMIC DNA]</scope>
    <source>
        <strain evidence="6 7">Alberta</strain>
        <tissue evidence="6">Whole body</tissue>
    </source>
</reference>
<evidence type="ECO:0000313" key="6">
    <source>
        <dbReference type="EMBL" id="OXU19110.1"/>
    </source>
</evidence>
<dbReference type="GO" id="GO:0016020">
    <property type="term" value="C:membrane"/>
    <property type="evidence" value="ECO:0007669"/>
    <property type="project" value="UniProtKB-SubCell"/>
</dbReference>
<evidence type="ECO:0000256" key="1">
    <source>
        <dbReference type="ARBA" id="ARBA00004141"/>
    </source>
</evidence>
<evidence type="ECO:0000256" key="4">
    <source>
        <dbReference type="ARBA" id="ARBA00023136"/>
    </source>
</evidence>
<dbReference type="Gene3D" id="1.20.1250.20">
    <property type="entry name" value="MFS general substrate transporter like domains"/>
    <property type="match status" value="2"/>
</dbReference>
<dbReference type="GO" id="GO:0022857">
    <property type="term" value="F:transmembrane transporter activity"/>
    <property type="evidence" value="ECO:0007669"/>
    <property type="project" value="InterPro"/>
</dbReference>
<dbReference type="SUPFAM" id="SSF103473">
    <property type="entry name" value="MFS general substrate transporter"/>
    <property type="match status" value="1"/>
</dbReference>
<evidence type="ECO:0008006" key="8">
    <source>
        <dbReference type="Google" id="ProtNLM"/>
    </source>
</evidence>
<name>A0A232EL83_9HYME</name>
<dbReference type="PANTHER" id="PTHR48021">
    <property type="match status" value="1"/>
</dbReference>
<evidence type="ECO:0000256" key="3">
    <source>
        <dbReference type="ARBA" id="ARBA00022989"/>
    </source>
</evidence>
<keyword evidence="2 5" id="KW-0812">Transmembrane</keyword>
<dbReference type="PROSITE" id="PS00217">
    <property type="entry name" value="SUGAR_TRANSPORT_2"/>
    <property type="match status" value="1"/>
</dbReference>